<proteinExistence type="predicted"/>
<dbReference type="EMBL" id="JAMRYM010000004">
    <property type="protein sequence ID" value="MCM6761288.1"/>
    <property type="molecule type" value="Genomic_DNA"/>
</dbReference>
<organism evidence="1 2">
    <name type="scientific">Rathayibacter rubneri</name>
    <dbReference type="NCBI Taxonomy" id="2950106"/>
    <lineage>
        <taxon>Bacteria</taxon>
        <taxon>Bacillati</taxon>
        <taxon>Actinomycetota</taxon>
        <taxon>Actinomycetes</taxon>
        <taxon>Micrococcales</taxon>
        <taxon>Microbacteriaceae</taxon>
        <taxon>Rathayibacter</taxon>
    </lineage>
</organism>
<comment type="caution">
    <text evidence="1">The sequence shown here is derived from an EMBL/GenBank/DDBJ whole genome shotgun (WGS) entry which is preliminary data.</text>
</comment>
<name>A0A9X2DVI1_9MICO</name>
<gene>
    <name evidence="1" type="ORF">NB037_02540</name>
</gene>
<protein>
    <submittedName>
        <fullName evidence="1">Uncharacterized protein</fullName>
    </submittedName>
</protein>
<evidence type="ECO:0000313" key="2">
    <source>
        <dbReference type="Proteomes" id="UP001155240"/>
    </source>
</evidence>
<accession>A0A9X2DVI1</accession>
<sequence>MLDLAYLLGVLALFLVIGLAAKGVEKIGPPVRSADPRAARVPEESR</sequence>
<keyword evidence="2" id="KW-1185">Reference proteome</keyword>
<dbReference type="RefSeq" id="WP_207403352.1">
    <property type="nucleotide sequence ID" value="NZ_JAMRYM010000004.1"/>
</dbReference>
<reference evidence="1" key="1">
    <citation type="submission" date="2022-06" db="EMBL/GenBank/DDBJ databases">
        <title>Whole genome shotgun sequencing (WGS) of Rathayibacter sp. ZW T2_19, isolated from stored onions (Allium cepa).</title>
        <authorList>
            <person name="Stoll D.A."/>
            <person name="Huch M."/>
        </authorList>
    </citation>
    <scope>NUCLEOTIDE SEQUENCE</scope>
    <source>
        <strain evidence="1">ZW T2_19</strain>
    </source>
</reference>
<dbReference type="AlphaFoldDB" id="A0A9X2DVI1"/>
<evidence type="ECO:0000313" key="1">
    <source>
        <dbReference type="EMBL" id="MCM6761288.1"/>
    </source>
</evidence>
<dbReference type="Proteomes" id="UP001155240">
    <property type="component" value="Unassembled WGS sequence"/>
</dbReference>